<dbReference type="GO" id="GO:0005524">
    <property type="term" value="F:ATP binding"/>
    <property type="evidence" value="ECO:0007669"/>
    <property type="project" value="UniProtKB-KW"/>
</dbReference>
<keyword evidence="4 9" id="KW-0812">Transmembrane</keyword>
<dbReference type="GO" id="GO:0016020">
    <property type="term" value="C:membrane"/>
    <property type="evidence" value="ECO:0007669"/>
    <property type="project" value="UniProtKB-SubCell"/>
</dbReference>
<dbReference type="PANTHER" id="PTHR31187">
    <property type="match status" value="1"/>
</dbReference>
<evidence type="ECO:0000256" key="7">
    <source>
        <dbReference type="ARBA" id="ARBA00022989"/>
    </source>
</evidence>
<comment type="caution">
    <text evidence="9">Lacks conserved residue(s) required for the propagation of feature annotation.</text>
</comment>
<proteinExistence type="inferred from homology"/>
<gene>
    <name evidence="11" type="primary">NTT7</name>
    <name evidence="11" type="ORF">THAPSDRAFT_270255</name>
</gene>
<comment type="similarity">
    <text evidence="2 9">Belongs to the ADP/ATP translocase tlc family.</text>
</comment>
<dbReference type="AlphaFoldDB" id="B8BXK0"/>
<feature type="transmembrane region" description="Helical" evidence="9">
    <location>
        <begin position="142"/>
        <end position="164"/>
    </location>
</feature>
<dbReference type="GO" id="GO:0005471">
    <property type="term" value="F:ATP:ADP antiporter activity"/>
    <property type="evidence" value="ECO:0000318"/>
    <property type="project" value="GO_Central"/>
</dbReference>
<name>B8BXK0_THAPS</name>
<evidence type="ECO:0000256" key="3">
    <source>
        <dbReference type="ARBA" id="ARBA00022448"/>
    </source>
</evidence>
<evidence type="ECO:0000256" key="1">
    <source>
        <dbReference type="ARBA" id="ARBA00004141"/>
    </source>
</evidence>
<protein>
    <recommendedName>
        <fullName evidence="9">ADP,ATP carrier protein</fullName>
    </recommendedName>
</protein>
<keyword evidence="8 9" id="KW-0472">Membrane</keyword>
<keyword evidence="7 9" id="KW-1133">Transmembrane helix</keyword>
<keyword evidence="12" id="KW-1185">Reference proteome</keyword>
<dbReference type="InParanoid" id="B8BXK0"/>
<evidence type="ECO:0000256" key="5">
    <source>
        <dbReference type="ARBA" id="ARBA00022741"/>
    </source>
</evidence>
<evidence type="ECO:0000313" key="12">
    <source>
        <dbReference type="Proteomes" id="UP000001449"/>
    </source>
</evidence>
<dbReference type="InterPro" id="IPR004667">
    <property type="entry name" value="ADP_ATP_car_bac_type"/>
</dbReference>
<feature type="transmembrane region" description="Helical" evidence="9">
    <location>
        <begin position="216"/>
        <end position="235"/>
    </location>
</feature>
<feature type="transmembrane region" description="Helical" evidence="9">
    <location>
        <begin position="109"/>
        <end position="130"/>
    </location>
</feature>
<comment type="subcellular location">
    <subcellularLocation>
        <location evidence="1 9">Membrane</location>
        <topology evidence="1 9">Multi-pass membrane protein</topology>
    </subcellularLocation>
</comment>
<dbReference type="GeneID" id="7444742"/>
<dbReference type="KEGG" id="tps:THAPSDRAFT_270255"/>
<dbReference type="RefSeq" id="XP_002288281.1">
    <property type="nucleotide sequence ID" value="XM_002288245.1"/>
</dbReference>
<evidence type="ECO:0000256" key="4">
    <source>
        <dbReference type="ARBA" id="ARBA00022692"/>
    </source>
</evidence>
<accession>B8BXK0</accession>
<evidence type="ECO:0000313" key="11">
    <source>
        <dbReference type="EMBL" id="EED93717.1"/>
    </source>
</evidence>
<reference evidence="11 12" key="2">
    <citation type="journal article" date="2008" name="Nature">
        <title>The Phaeodactylum genome reveals the evolutionary history of diatom genomes.</title>
        <authorList>
            <person name="Bowler C."/>
            <person name="Allen A.E."/>
            <person name="Badger J.H."/>
            <person name="Grimwood J."/>
            <person name="Jabbari K."/>
            <person name="Kuo A."/>
            <person name="Maheswari U."/>
            <person name="Martens C."/>
            <person name="Maumus F."/>
            <person name="Otillar R.P."/>
            <person name="Rayko E."/>
            <person name="Salamov A."/>
            <person name="Vandepoele K."/>
            <person name="Beszteri B."/>
            <person name="Gruber A."/>
            <person name="Heijde M."/>
            <person name="Katinka M."/>
            <person name="Mock T."/>
            <person name="Valentin K."/>
            <person name="Verret F."/>
            <person name="Berges J.A."/>
            <person name="Brownlee C."/>
            <person name="Cadoret J.P."/>
            <person name="Chiovitti A."/>
            <person name="Choi C.J."/>
            <person name="Coesel S."/>
            <person name="De Martino A."/>
            <person name="Detter J.C."/>
            <person name="Durkin C."/>
            <person name="Falciatore A."/>
            <person name="Fournet J."/>
            <person name="Haruta M."/>
            <person name="Huysman M.J."/>
            <person name="Jenkins B.D."/>
            <person name="Jiroutova K."/>
            <person name="Jorgensen R.E."/>
            <person name="Joubert Y."/>
            <person name="Kaplan A."/>
            <person name="Kroger N."/>
            <person name="Kroth P.G."/>
            <person name="La Roche J."/>
            <person name="Lindquist E."/>
            <person name="Lommer M."/>
            <person name="Martin-Jezequel V."/>
            <person name="Lopez P.J."/>
            <person name="Lucas S."/>
            <person name="Mangogna M."/>
            <person name="McGinnis K."/>
            <person name="Medlin L.K."/>
            <person name="Montsant A."/>
            <person name="Oudot-Le Secq M.P."/>
            <person name="Napoli C."/>
            <person name="Obornik M."/>
            <person name="Parker M.S."/>
            <person name="Petit J.L."/>
            <person name="Porcel B.M."/>
            <person name="Poulsen N."/>
            <person name="Robison M."/>
            <person name="Rychlewski L."/>
            <person name="Rynearson T.A."/>
            <person name="Schmutz J."/>
            <person name="Shapiro H."/>
            <person name="Siaut M."/>
            <person name="Stanley M."/>
            <person name="Sussman M.R."/>
            <person name="Taylor A.R."/>
            <person name="Vardi A."/>
            <person name="von Dassow P."/>
            <person name="Vyverman W."/>
            <person name="Willis A."/>
            <person name="Wyrwicz L.S."/>
            <person name="Rokhsar D.S."/>
            <person name="Weissenbach J."/>
            <person name="Armbrust E.V."/>
            <person name="Green B.R."/>
            <person name="Van de Peer Y."/>
            <person name="Grigoriev I.V."/>
        </authorList>
    </citation>
    <scope>NUCLEOTIDE SEQUENCE [LARGE SCALE GENOMIC DNA]</scope>
    <source>
        <strain evidence="11 12">CCMP1335</strain>
    </source>
</reference>
<dbReference type="PANTHER" id="PTHR31187:SF1">
    <property type="entry name" value="ADP,ATP CARRIER PROTEIN 1"/>
    <property type="match status" value="1"/>
</dbReference>
<organism evidence="11 12">
    <name type="scientific">Thalassiosira pseudonana</name>
    <name type="common">Marine diatom</name>
    <name type="synonym">Cyclotella nana</name>
    <dbReference type="NCBI Taxonomy" id="35128"/>
    <lineage>
        <taxon>Eukaryota</taxon>
        <taxon>Sar</taxon>
        <taxon>Stramenopiles</taxon>
        <taxon>Ochrophyta</taxon>
        <taxon>Bacillariophyta</taxon>
        <taxon>Coscinodiscophyceae</taxon>
        <taxon>Thalassiosirophycidae</taxon>
        <taxon>Thalassiosirales</taxon>
        <taxon>Thalassiosiraceae</taxon>
        <taxon>Thalassiosira</taxon>
    </lineage>
</organism>
<feature type="region of interest" description="Disordered" evidence="10">
    <location>
        <begin position="279"/>
        <end position="303"/>
    </location>
</feature>
<dbReference type="EMBL" id="CM000640">
    <property type="protein sequence ID" value="EED93717.1"/>
    <property type="molecule type" value="Genomic_DNA"/>
</dbReference>
<evidence type="ECO:0000256" key="2">
    <source>
        <dbReference type="ARBA" id="ARBA00007127"/>
    </source>
</evidence>
<keyword evidence="6 9" id="KW-0067">ATP-binding</keyword>
<reference evidence="11 12" key="1">
    <citation type="journal article" date="2004" name="Science">
        <title>The genome of the diatom Thalassiosira pseudonana: ecology, evolution, and metabolism.</title>
        <authorList>
            <person name="Armbrust E.V."/>
            <person name="Berges J.A."/>
            <person name="Bowler C."/>
            <person name="Green B.R."/>
            <person name="Martinez D."/>
            <person name="Putnam N.H."/>
            <person name="Zhou S."/>
            <person name="Allen A.E."/>
            <person name="Apt K.E."/>
            <person name="Bechner M."/>
            <person name="Brzezinski M.A."/>
            <person name="Chaal B.K."/>
            <person name="Chiovitti A."/>
            <person name="Davis A.K."/>
            <person name="Demarest M.S."/>
            <person name="Detter J.C."/>
            <person name="Glavina T."/>
            <person name="Goodstein D."/>
            <person name="Hadi M.Z."/>
            <person name="Hellsten U."/>
            <person name="Hildebrand M."/>
            <person name="Jenkins B.D."/>
            <person name="Jurka J."/>
            <person name="Kapitonov V.V."/>
            <person name="Kroger N."/>
            <person name="Lau W.W."/>
            <person name="Lane T.W."/>
            <person name="Larimer F.W."/>
            <person name="Lippmeier J.C."/>
            <person name="Lucas S."/>
            <person name="Medina M."/>
            <person name="Montsant A."/>
            <person name="Obornik M."/>
            <person name="Parker M.S."/>
            <person name="Palenik B."/>
            <person name="Pazour G.J."/>
            <person name="Richardson P.M."/>
            <person name="Rynearson T.A."/>
            <person name="Saito M.A."/>
            <person name="Schwartz D.C."/>
            <person name="Thamatrakoln K."/>
            <person name="Valentin K."/>
            <person name="Vardi A."/>
            <person name="Wilkerson F.P."/>
            <person name="Rokhsar D.S."/>
        </authorList>
    </citation>
    <scope>NUCLEOTIDE SEQUENCE [LARGE SCALE GENOMIC DNA]</scope>
    <source>
        <strain evidence="11 12">CCMP1335</strain>
    </source>
</reference>
<sequence length="544" mass="58600">MLTPRSLSCITQGSSLNTTILSAAAQTSLPYISSSLLQIRLPLWLTSKMTSSTSQSSTNKGTPSSDPKAQAAISMACAMALHFFGYEFARGSNTALFTSSSLGFGASSGSYYPLAMACVSPMSMMLLFGYGRQLDAKGPRRALRNTTLLCISTLALSGLGIAALQYNNGLLLGKWTASQLIVWISFVFQNSYAHLLYAQQWSFLGSIFTPSQAGQYYSYVAGLSSISSMIAGASLSKVVKWVGLPGLLGMAASALSCTLILADHAYAISEKHGFDPSLEMQKQKKKKKQSTKQDGTTQSHSLSHQIQEGVSLFRRVPTLGALFCETITFQSLCTILNTCLVTQLKDSVRDDAQRAAWTGRFYATTNGLSTIFQFCLMPILTQYVEPKTLWRLMPLLPLGCAVLQSLPPSLISSLMSPSSALYLVAISFLAAKTMDYSLRNVLAELVYVPLDFESRYVGKEIIAVFANRFGKSGMAVILSGLNFLRGGTGGFLPGLALFVSMGWWSSAVSLSSLLLGKEEAERVVAERIGTASDGDAKDDHTKKS</sequence>
<evidence type="ECO:0000256" key="10">
    <source>
        <dbReference type="SAM" id="MobiDB-lite"/>
    </source>
</evidence>
<feature type="transmembrane region" description="Helical" evidence="9">
    <location>
        <begin position="241"/>
        <end position="262"/>
    </location>
</feature>
<keyword evidence="5 9" id="KW-0547">Nucleotide-binding</keyword>
<evidence type="ECO:0000256" key="9">
    <source>
        <dbReference type="RuleBase" id="RU363121"/>
    </source>
</evidence>
<dbReference type="Pfam" id="PF03219">
    <property type="entry name" value="TLC"/>
    <property type="match status" value="1"/>
</dbReference>
<evidence type="ECO:0000256" key="8">
    <source>
        <dbReference type="ARBA" id="ARBA00023136"/>
    </source>
</evidence>
<evidence type="ECO:0000256" key="6">
    <source>
        <dbReference type="ARBA" id="ARBA00022840"/>
    </source>
</evidence>
<keyword evidence="3 9" id="KW-0813">Transport</keyword>
<feature type="transmembrane region" description="Helical" evidence="9">
    <location>
        <begin position="413"/>
        <end position="431"/>
    </location>
</feature>
<dbReference type="Proteomes" id="UP000001449">
    <property type="component" value="Chromosome 3"/>
</dbReference>